<dbReference type="Pfam" id="PF02481">
    <property type="entry name" value="DNA_processg_A"/>
    <property type="match status" value="1"/>
</dbReference>
<dbReference type="Proteomes" id="UP000264492">
    <property type="component" value="Unassembled WGS sequence"/>
</dbReference>
<dbReference type="GO" id="GO:0009294">
    <property type="term" value="P:DNA-mediated transformation"/>
    <property type="evidence" value="ECO:0007669"/>
    <property type="project" value="InterPro"/>
</dbReference>
<dbReference type="Pfam" id="PF17782">
    <property type="entry name" value="WHD_DprA"/>
    <property type="match status" value="1"/>
</dbReference>
<evidence type="ECO:0000259" key="2">
    <source>
        <dbReference type="Pfam" id="PF02481"/>
    </source>
</evidence>
<gene>
    <name evidence="4" type="primary">dprA</name>
    <name evidence="4" type="ORF">DX914_14890</name>
</gene>
<dbReference type="PANTHER" id="PTHR43022:SF1">
    <property type="entry name" value="PROTEIN SMF"/>
    <property type="match status" value="1"/>
</dbReference>
<dbReference type="EMBL" id="QTSU01000002">
    <property type="protein sequence ID" value="RDZ27505.1"/>
    <property type="molecule type" value="Genomic_DNA"/>
</dbReference>
<reference evidence="4 5" key="1">
    <citation type="submission" date="2018-08" db="EMBL/GenBank/DDBJ databases">
        <title>Lysobacter sp. zong2l5, whole genome shotgun sequence.</title>
        <authorList>
            <person name="Zhang X."/>
            <person name="Feng G."/>
            <person name="Zhu H."/>
        </authorList>
    </citation>
    <scope>NUCLEOTIDE SEQUENCE [LARGE SCALE GENOMIC DNA]</scope>
    <source>
        <strain evidence="5">zong2l5</strain>
    </source>
</reference>
<dbReference type="InterPro" id="IPR057666">
    <property type="entry name" value="DrpA_SLOG"/>
</dbReference>
<dbReference type="Gene3D" id="3.40.50.450">
    <property type="match status" value="1"/>
</dbReference>
<evidence type="ECO:0000256" key="1">
    <source>
        <dbReference type="ARBA" id="ARBA00006525"/>
    </source>
</evidence>
<dbReference type="PANTHER" id="PTHR43022">
    <property type="entry name" value="PROTEIN SMF"/>
    <property type="match status" value="1"/>
</dbReference>
<dbReference type="InterPro" id="IPR036388">
    <property type="entry name" value="WH-like_DNA-bd_sf"/>
</dbReference>
<dbReference type="RefSeq" id="WP_115860035.1">
    <property type="nucleotide sequence ID" value="NZ_QTSU01000002.1"/>
</dbReference>
<dbReference type="SUPFAM" id="SSF102405">
    <property type="entry name" value="MCP/YpsA-like"/>
    <property type="match status" value="1"/>
</dbReference>
<keyword evidence="5" id="KW-1185">Reference proteome</keyword>
<organism evidence="4 5">
    <name type="scientific">Lysobacter silvisoli</name>
    <dbReference type="NCBI Taxonomy" id="2293254"/>
    <lineage>
        <taxon>Bacteria</taxon>
        <taxon>Pseudomonadati</taxon>
        <taxon>Pseudomonadota</taxon>
        <taxon>Gammaproteobacteria</taxon>
        <taxon>Lysobacterales</taxon>
        <taxon>Lysobacteraceae</taxon>
        <taxon>Lysobacter</taxon>
    </lineage>
</organism>
<dbReference type="Gene3D" id="1.10.10.10">
    <property type="entry name" value="Winged helix-like DNA-binding domain superfamily/Winged helix DNA-binding domain"/>
    <property type="match status" value="1"/>
</dbReference>
<proteinExistence type="inferred from homology"/>
<dbReference type="AlphaFoldDB" id="A0A371K0S2"/>
<evidence type="ECO:0000259" key="3">
    <source>
        <dbReference type="Pfam" id="PF17782"/>
    </source>
</evidence>
<evidence type="ECO:0000313" key="4">
    <source>
        <dbReference type="EMBL" id="RDZ27505.1"/>
    </source>
</evidence>
<comment type="similarity">
    <text evidence="1">Belongs to the DprA/Smf family.</text>
</comment>
<accession>A0A371K0S2</accession>
<feature type="domain" description="Smf/DprA SLOG" evidence="2">
    <location>
        <begin position="81"/>
        <end position="288"/>
    </location>
</feature>
<dbReference type="NCBIfam" id="TIGR00732">
    <property type="entry name" value="dprA"/>
    <property type="match status" value="1"/>
</dbReference>
<protein>
    <submittedName>
        <fullName evidence="4">DNA-protecting protein DprA</fullName>
    </submittedName>
</protein>
<evidence type="ECO:0000313" key="5">
    <source>
        <dbReference type="Proteomes" id="UP000264492"/>
    </source>
</evidence>
<feature type="domain" description="DprA winged helix" evidence="3">
    <location>
        <begin position="320"/>
        <end position="375"/>
    </location>
</feature>
<dbReference type="InterPro" id="IPR003488">
    <property type="entry name" value="DprA"/>
</dbReference>
<sequence>MDPCRDDRLALTLLVAADGASEPRRALLDALGSPARALAAGPGAWREAGLDAAQIAALRAPDAGALARCAAWLDGGPGRHLIGWHSRDYPALLRQAPSPPLALFVAGDPALLWRPALAVVGTRGPTPGGRDNAAEFARAAVAAGLAVTSGLAAGVDTAAHQAALDAGGVTVAVLGTGPDVAYPYANRGLLARIAASGAVVSEHRPGTQARPGHFPARNRIIAGLSLGTLVIEAAQRSGALITARLAAEAGREVMALPGSIHNPLARGCHRLIRDGAALVEAPAEAIAALEPLAQRLAADLRQRLHAPIAGGLTPVTTPVQDEPCGDGDYQSLWNALGHDPTDMDRLAQRTGLTPAVLSSMLLLMELEGRVAAQHGRYFRNR</sequence>
<name>A0A371K0S2_9GAMM</name>
<dbReference type="OrthoDB" id="9785707at2"/>
<dbReference type="InterPro" id="IPR041614">
    <property type="entry name" value="DprA_WH"/>
</dbReference>
<comment type="caution">
    <text evidence="4">The sequence shown here is derived from an EMBL/GenBank/DDBJ whole genome shotgun (WGS) entry which is preliminary data.</text>
</comment>